<evidence type="ECO:0008006" key="4">
    <source>
        <dbReference type="Google" id="ProtNLM"/>
    </source>
</evidence>
<evidence type="ECO:0000313" key="2">
    <source>
        <dbReference type="EMBL" id="OGL41612.1"/>
    </source>
</evidence>
<comment type="caution">
    <text evidence="2">The sequence shown here is derived from an EMBL/GenBank/DDBJ whole genome shotgun (WGS) entry which is preliminary data.</text>
</comment>
<dbReference type="PANTHER" id="PTHR38813">
    <property type="match status" value="1"/>
</dbReference>
<name>A0A1F7RJB5_9BACT</name>
<reference evidence="2 3" key="1">
    <citation type="journal article" date="2016" name="Nat. Commun.">
        <title>Thousands of microbial genomes shed light on interconnected biogeochemical processes in an aquifer system.</title>
        <authorList>
            <person name="Anantharaman K."/>
            <person name="Brown C.T."/>
            <person name="Hug L.A."/>
            <person name="Sharon I."/>
            <person name="Castelle C.J."/>
            <person name="Probst A.J."/>
            <person name="Thomas B.C."/>
            <person name="Singh A."/>
            <person name="Wilkins M.J."/>
            <person name="Karaoz U."/>
            <person name="Brodie E.L."/>
            <person name="Williams K.H."/>
            <person name="Hubbard S.S."/>
            <person name="Banfield J.F."/>
        </authorList>
    </citation>
    <scope>NUCLEOTIDE SEQUENCE [LARGE SCALE GENOMIC DNA]</scope>
</reference>
<dbReference type="Proteomes" id="UP000178526">
    <property type="component" value="Unassembled WGS sequence"/>
</dbReference>
<accession>A0A1F7RJB5</accession>
<protein>
    <recommendedName>
        <fullName evidence="4">Plasmid stabilization protein</fullName>
    </recommendedName>
</protein>
<evidence type="ECO:0000313" key="3">
    <source>
        <dbReference type="Proteomes" id="UP000178526"/>
    </source>
</evidence>
<organism evidence="2 3">
    <name type="scientific">Candidatus Schekmanbacteria bacterium GWA2_38_11</name>
    <dbReference type="NCBI Taxonomy" id="1817876"/>
    <lineage>
        <taxon>Bacteria</taxon>
        <taxon>Candidatus Schekmaniibacteriota</taxon>
    </lineage>
</organism>
<sequence>MAKYRVAFSDRAKKEMLSLSEETFNRIAEGCKRLEENPIPDGKHIKKLKGYESLFRLRVGDYRIVFHWKGSEVNIATILTRQDFGKKY</sequence>
<evidence type="ECO:0000256" key="1">
    <source>
        <dbReference type="ARBA" id="ARBA00022649"/>
    </source>
</evidence>
<dbReference type="InterPro" id="IPR007712">
    <property type="entry name" value="RelE/ParE_toxin"/>
</dbReference>
<dbReference type="PANTHER" id="PTHR38813:SF1">
    <property type="entry name" value="TOXIN RELE1-RELATED"/>
    <property type="match status" value="1"/>
</dbReference>
<dbReference type="InterPro" id="IPR035093">
    <property type="entry name" value="RelE/ParE_toxin_dom_sf"/>
</dbReference>
<dbReference type="InterPro" id="IPR052747">
    <property type="entry name" value="TA_system_RelE_toxin"/>
</dbReference>
<dbReference type="Pfam" id="PF05016">
    <property type="entry name" value="ParE_toxin"/>
    <property type="match status" value="1"/>
</dbReference>
<dbReference type="Gene3D" id="3.30.2310.20">
    <property type="entry name" value="RelE-like"/>
    <property type="match status" value="1"/>
</dbReference>
<dbReference type="SUPFAM" id="SSF143011">
    <property type="entry name" value="RelE-like"/>
    <property type="match status" value="1"/>
</dbReference>
<keyword evidence="1" id="KW-1277">Toxin-antitoxin system</keyword>
<dbReference type="AlphaFoldDB" id="A0A1F7RJB5"/>
<gene>
    <name evidence="2" type="ORF">A2042_05060</name>
</gene>
<proteinExistence type="predicted"/>
<dbReference type="EMBL" id="MGDB01000067">
    <property type="protein sequence ID" value="OGL41612.1"/>
    <property type="molecule type" value="Genomic_DNA"/>
</dbReference>